<evidence type="ECO:0000313" key="2">
    <source>
        <dbReference type="EMBL" id="KGN93660.1"/>
    </source>
</evidence>
<organism evidence="2 3">
    <name type="scientific">Porphyromonas canoris</name>
    <dbReference type="NCBI Taxonomy" id="36875"/>
    <lineage>
        <taxon>Bacteria</taxon>
        <taxon>Pseudomonadati</taxon>
        <taxon>Bacteroidota</taxon>
        <taxon>Bacteroidia</taxon>
        <taxon>Bacteroidales</taxon>
        <taxon>Porphyromonadaceae</taxon>
        <taxon>Porphyromonas</taxon>
    </lineage>
</organism>
<keyword evidence="1" id="KW-0472">Membrane</keyword>
<keyword evidence="1" id="KW-1133">Transmembrane helix</keyword>
<reference evidence="2 3" key="1">
    <citation type="submission" date="2014-08" db="EMBL/GenBank/DDBJ databases">
        <title>Porphyromonas canoris strain:OH2762 Genome sequencing.</title>
        <authorList>
            <person name="Wallis C."/>
            <person name="Deusch O."/>
            <person name="O'Flynn C."/>
            <person name="Davis I."/>
            <person name="Jospin G."/>
            <person name="Darling A.E."/>
            <person name="Coil D.A."/>
            <person name="Alexiev A."/>
            <person name="Horsfall A."/>
            <person name="Kirkwood N."/>
            <person name="Harris S."/>
            <person name="Eisen J.A."/>
        </authorList>
    </citation>
    <scope>NUCLEOTIDE SEQUENCE [LARGE SCALE GENOMIC DNA]</scope>
    <source>
        <strain evidence="3">COT-108 OH2762</strain>
    </source>
</reference>
<dbReference type="Proteomes" id="UP000030101">
    <property type="component" value="Unassembled WGS sequence"/>
</dbReference>
<comment type="caution">
    <text evidence="2">The sequence shown here is derived from an EMBL/GenBank/DDBJ whole genome shotgun (WGS) entry which is preliminary data.</text>
</comment>
<sequence>MSAIFGADKAQLLFCTKTRLFLSLFNCFDEGKKNSIFRELLYKNGAVNFLLSGTSFVSLFLKIKSISRCNRFLIRVLLKIANLEKIFSQSISWGFFALIGVNFNTLFCKRFLIKKFSFLGAF</sequence>
<evidence type="ECO:0000313" key="3">
    <source>
        <dbReference type="Proteomes" id="UP000030101"/>
    </source>
</evidence>
<name>A0ABR4XN79_9PORP</name>
<gene>
    <name evidence="2" type="ORF">HQ43_00560</name>
</gene>
<proteinExistence type="predicted"/>
<protein>
    <submittedName>
        <fullName evidence="2">Uncharacterized protein</fullName>
    </submittedName>
</protein>
<dbReference type="EMBL" id="JQZV01000001">
    <property type="protein sequence ID" value="KGN93660.1"/>
    <property type="molecule type" value="Genomic_DNA"/>
</dbReference>
<keyword evidence="1" id="KW-0812">Transmembrane</keyword>
<evidence type="ECO:0000256" key="1">
    <source>
        <dbReference type="SAM" id="Phobius"/>
    </source>
</evidence>
<accession>A0ABR4XN79</accession>
<feature type="transmembrane region" description="Helical" evidence="1">
    <location>
        <begin position="86"/>
        <end position="107"/>
    </location>
</feature>
<keyword evidence="3" id="KW-1185">Reference proteome</keyword>